<evidence type="ECO:0000313" key="4">
    <source>
        <dbReference type="RefSeq" id="XP_030747570.1"/>
    </source>
</evidence>
<accession>A0A6J2X9C4</accession>
<dbReference type="OrthoDB" id="8197773at2759"/>
<feature type="region of interest" description="Disordered" evidence="1">
    <location>
        <begin position="62"/>
        <end position="92"/>
    </location>
</feature>
<reference evidence="4" key="1">
    <citation type="submission" date="2025-08" db="UniProtKB">
        <authorList>
            <consortium name="RefSeq"/>
        </authorList>
    </citation>
    <scope>IDENTIFICATION</scope>
    <source>
        <tissue evidence="4">Gonads</tissue>
    </source>
</reference>
<evidence type="ECO:0000256" key="2">
    <source>
        <dbReference type="SAM" id="SignalP"/>
    </source>
</evidence>
<feature type="chain" id="PRO_5026886991" evidence="2">
    <location>
        <begin position="17"/>
        <end position="312"/>
    </location>
</feature>
<dbReference type="GeneID" id="115876037"/>
<protein>
    <submittedName>
        <fullName evidence="4">Uncharacterized protein LOC115876037 isoform X1</fullName>
    </submittedName>
</protein>
<name>A0A6J2X9C4_SITOR</name>
<dbReference type="Proteomes" id="UP000504635">
    <property type="component" value="Unplaced"/>
</dbReference>
<keyword evidence="3" id="KW-1185">Reference proteome</keyword>
<gene>
    <name evidence="4" type="primary">LOC115876037</name>
</gene>
<feature type="signal peptide" evidence="2">
    <location>
        <begin position="1"/>
        <end position="16"/>
    </location>
</feature>
<evidence type="ECO:0000313" key="3">
    <source>
        <dbReference type="Proteomes" id="UP000504635"/>
    </source>
</evidence>
<dbReference type="KEGG" id="soy:115876037"/>
<dbReference type="InParanoid" id="A0A6J2X9C4"/>
<sequence>MYIVLSVICLIGLSNGEVILRGPPRVETNPKFSSSYIPAAMQIIAHDTELMKYVIKPVQGTSTTTSTTIRPTPSHKPGIFAPENPVGSTSLSSKDLYDEYVNRQRQPSGPNYFDRYDTLMNIYTQQGRTFSQSEDIPTDIDNYLGKGFGDVIRLANRIDDDKLNPSSINFVFRIDDDKPNSIEDYQVLEFSRDFEDPDSHFRYELLRQKKVPPTKAYVSLLALYDLLNKESKRLMLNKFAGYQQDVLKDLIDFSSSTASYQLLSVLKKVVEKNEIKKADVVMKMKTLITDLEEENSYINLALKDIPPLVFAP</sequence>
<evidence type="ECO:0000256" key="1">
    <source>
        <dbReference type="SAM" id="MobiDB-lite"/>
    </source>
</evidence>
<dbReference type="RefSeq" id="XP_030747570.1">
    <property type="nucleotide sequence ID" value="XM_030891710.1"/>
</dbReference>
<dbReference type="AlphaFoldDB" id="A0A6J2X9C4"/>
<organism evidence="3 4">
    <name type="scientific">Sitophilus oryzae</name>
    <name type="common">Rice weevil</name>
    <name type="synonym">Curculio oryzae</name>
    <dbReference type="NCBI Taxonomy" id="7048"/>
    <lineage>
        <taxon>Eukaryota</taxon>
        <taxon>Metazoa</taxon>
        <taxon>Ecdysozoa</taxon>
        <taxon>Arthropoda</taxon>
        <taxon>Hexapoda</taxon>
        <taxon>Insecta</taxon>
        <taxon>Pterygota</taxon>
        <taxon>Neoptera</taxon>
        <taxon>Endopterygota</taxon>
        <taxon>Coleoptera</taxon>
        <taxon>Polyphaga</taxon>
        <taxon>Cucujiformia</taxon>
        <taxon>Curculionidae</taxon>
        <taxon>Dryophthorinae</taxon>
        <taxon>Sitophilus</taxon>
    </lineage>
</organism>
<proteinExistence type="predicted"/>
<dbReference type="CTD" id="48239"/>
<keyword evidence="2" id="KW-0732">Signal</keyword>
<dbReference type="FunCoup" id="A0A6J2X9C4">
    <property type="interactions" value="11"/>
</dbReference>